<gene>
    <name evidence="1" type="ORF">DI551_07630</name>
</gene>
<comment type="caution">
    <text evidence="1">The sequence shown here is derived from an EMBL/GenBank/DDBJ whole genome shotgun (WGS) entry which is preliminary data.</text>
</comment>
<accession>A0A2W5MVY1</accession>
<evidence type="ECO:0000313" key="2">
    <source>
        <dbReference type="Proteomes" id="UP000249417"/>
    </source>
</evidence>
<protein>
    <submittedName>
        <fullName evidence="1">Uncharacterized protein</fullName>
    </submittedName>
</protein>
<evidence type="ECO:0000313" key="1">
    <source>
        <dbReference type="EMBL" id="PZQ45356.1"/>
    </source>
</evidence>
<dbReference type="AlphaFoldDB" id="A0A2W5MVY1"/>
<dbReference type="EMBL" id="QFQB01000052">
    <property type="protein sequence ID" value="PZQ45356.1"/>
    <property type="molecule type" value="Genomic_DNA"/>
</dbReference>
<dbReference type="Proteomes" id="UP000249417">
    <property type="component" value="Unassembled WGS sequence"/>
</dbReference>
<reference evidence="1 2" key="1">
    <citation type="submission" date="2017-08" db="EMBL/GenBank/DDBJ databases">
        <title>Infants hospitalized years apart are colonized by the same room-sourced microbial strains.</title>
        <authorList>
            <person name="Brooks B."/>
            <person name="Olm M.R."/>
            <person name="Firek B.A."/>
            <person name="Baker R."/>
            <person name="Thomas B.C."/>
            <person name="Morowitz M.J."/>
            <person name="Banfield J.F."/>
        </authorList>
    </citation>
    <scope>NUCLEOTIDE SEQUENCE [LARGE SCALE GENOMIC DNA]</scope>
    <source>
        <strain evidence="1">S2_005_002_R2_29</strain>
    </source>
</reference>
<proteinExistence type="predicted"/>
<sequence>MKYLHGQRNHEEVLAQAAKRNWGLEIAIDFAKSAQDFGKSKFQLREDRPETMLYLRNLLSLEGGKIVLSDSADFKVHANLSTYDVLRDMDAFQRVEAITCIDRLEPTNQPVLAL</sequence>
<organism evidence="1 2">
    <name type="scientific">Micavibrio aeruginosavorus</name>
    <dbReference type="NCBI Taxonomy" id="349221"/>
    <lineage>
        <taxon>Bacteria</taxon>
        <taxon>Pseudomonadati</taxon>
        <taxon>Bdellovibrionota</taxon>
        <taxon>Bdellovibrionia</taxon>
        <taxon>Bdellovibrionales</taxon>
        <taxon>Pseudobdellovibrionaceae</taxon>
        <taxon>Micavibrio</taxon>
    </lineage>
</organism>
<name>A0A2W5MVY1_9BACT</name>